<reference evidence="2" key="1">
    <citation type="submission" date="2022-01" db="EMBL/GenBank/DDBJ databases">
        <title>Collection of gut derived symbiotic bacterial strains cultured from healthy donors.</title>
        <authorList>
            <person name="Lin H."/>
            <person name="Kohout C."/>
            <person name="Waligurski E."/>
            <person name="Pamer E.G."/>
        </authorList>
    </citation>
    <scope>NUCLEOTIDE SEQUENCE</scope>
    <source>
        <strain evidence="2">DFI.5.49</strain>
    </source>
</reference>
<proteinExistence type="predicted"/>
<dbReference type="Proteomes" id="UP001199915">
    <property type="component" value="Unassembled WGS sequence"/>
</dbReference>
<accession>A0AAE3F4G1</accession>
<comment type="caution">
    <text evidence="2">The sequence shown here is derived from an EMBL/GenBank/DDBJ whole genome shotgun (WGS) entry which is preliminary data.</text>
</comment>
<feature type="compositionally biased region" description="Basic and acidic residues" evidence="1">
    <location>
        <begin position="43"/>
        <end position="63"/>
    </location>
</feature>
<organism evidence="2 3">
    <name type="scientific">Fusicatenibacter saccharivorans</name>
    <dbReference type="NCBI Taxonomy" id="1150298"/>
    <lineage>
        <taxon>Bacteria</taxon>
        <taxon>Bacillati</taxon>
        <taxon>Bacillota</taxon>
        <taxon>Clostridia</taxon>
        <taxon>Lachnospirales</taxon>
        <taxon>Lachnospiraceae</taxon>
        <taxon>Fusicatenibacter</taxon>
    </lineage>
</organism>
<feature type="non-terminal residue" evidence="2">
    <location>
        <position position="1"/>
    </location>
</feature>
<gene>
    <name evidence="2" type="ORF">L0N21_18390</name>
</gene>
<feature type="region of interest" description="Disordered" evidence="1">
    <location>
        <begin position="42"/>
        <end position="63"/>
    </location>
</feature>
<evidence type="ECO:0000313" key="3">
    <source>
        <dbReference type="Proteomes" id="UP001199915"/>
    </source>
</evidence>
<protein>
    <submittedName>
        <fullName evidence="2">Uncharacterized protein</fullName>
    </submittedName>
</protein>
<evidence type="ECO:0000313" key="2">
    <source>
        <dbReference type="EMBL" id="MCG4767440.1"/>
    </source>
</evidence>
<dbReference type="AlphaFoldDB" id="A0AAE3F4G1"/>
<dbReference type="EMBL" id="JAKNFS010000128">
    <property type="protein sequence ID" value="MCG4767440.1"/>
    <property type="molecule type" value="Genomic_DNA"/>
</dbReference>
<sequence length="63" mass="7491">KNGDFDTLAVLSIQRSNGEKVEVNRYFKEGEKSFIEISPEEYEERKKMHEKRQEQEAKAQDEN</sequence>
<evidence type="ECO:0000256" key="1">
    <source>
        <dbReference type="SAM" id="MobiDB-lite"/>
    </source>
</evidence>
<name>A0AAE3F4G1_9FIRM</name>